<dbReference type="EMBL" id="JAATTO010000011">
    <property type="protein sequence ID" value="MBC9978427.1"/>
    <property type="molecule type" value="Genomic_DNA"/>
</dbReference>
<name>A0ABR7U352_9BRAD</name>
<sequence>MTLFRQSHFTAPDVRSLCWRGDDLVDWVGGGRAFTIAGEEQRSNVSYGYRFDAATASPDGRFAVIYERLGTKGLLLRDGRVVRELDRSYDHADAYEFPVVLFNGPDGRPLLAHCPGDYCRLEFEEAETGRSLTASADRKPTDFFHSQLRASPRGKRLLSAGWLWHPLSLVTCYDVAQALADPRHLDDSHGLGASFNPGLAEESSACWLDDDHLAVAASAEPEQDSIEEDIEPRLHPCGLAVYNVVSRTCLQAFKMGEPPGTMFPVGKGHVLSLYRHPKLIELSTGKVLHAWTELSSGRQDGSIMWGLSDDAMPPPMAFDPTSGRFAIANRDTITVLEFNLPAFSAM</sequence>
<gene>
    <name evidence="1" type="ORF">HA482_09370</name>
</gene>
<organism evidence="1 2">
    <name type="scientific">Bradyrhizobium campsiandrae</name>
    <dbReference type="NCBI Taxonomy" id="1729892"/>
    <lineage>
        <taxon>Bacteria</taxon>
        <taxon>Pseudomonadati</taxon>
        <taxon>Pseudomonadota</taxon>
        <taxon>Alphaproteobacteria</taxon>
        <taxon>Hyphomicrobiales</taxon>
        <taxon>Nitrobacteraceae</taxon>
        <taxon>Bradyrhizobium</taxon>
    </lineage>
</organism>
<dbReference type="RefSeq" id="WP_188103386.1">
    <property type="nucleotide sequence ID" value="NZ_JAANIH010000032.1"/>
</dbReference>
<protein>
    <submittedName>
        <fullName evidence="1">Uncharacterized protein</fullName>
    </submittedName>
</protein>
<keyword evidence="2" id="KW-1185">Reference proteome</keyword>
<evidence type="ECO:0000313" key="1">
    <source>
        <dbReference type="EMBL" id="MBC9978427.1"/>
    </source>
</evidence>
<dbReference type="SUPFAM" id="SSF50969">
    <property type="entry name" value="YVTN repeat-like/Quinoprotein amine dehydrogenase"/>
    <property type="match status" value="1"/>
</dbReference>
<proteinExistence type="predicted"/>
<dbReference type="InterPro" id="IPR011044">
    <property type="entry name" value="Quino_amine_DH_bsu"/>
</dbReference>
<reference evidence="1 2" key="1">
    <citation type="journal article" date="2020" name="Arch. Microbiol.">
        <title>Bradyrhizobium campsiandrae sp. nov., a nitrogen-fixing bacterial strain isolated from a native leguminous tree from the Amazon adapted to flooded conditions.</title>
        <authorList>
            <person name="Cabral Michel D."/>
            <person name="Martins da Costa E."/>
            <person name="Azarias Guimaraes A."/>
            <person name="Soares de Carvalho T."/>
            <person name="Santos de Castro Caputo P."/>
            <person name="Willems A."/>
            <person name="de Souza Moreira F.M."/>
        </authorList>
    </citation>
    <scope>NUCLEOTIDE SEQUENCE [LARGE SCALE GENOMIC DNA]</scope>
    <source>
        <strain evidence="2">INPA 384B</strain>
    </source>
</reference>
<comment type="caution">
    <text evidence="1">The sequence shown here is derived from an EMBL/GenBank/DDBJ whole genome shotgun (WGS) entry which is preliminary data.</text>
</comment>
<dbReference type="Proteomes" id="UP000639516">
    <property type="component" value="Unassembled WGS sequence"/>
</dbReference>
<accession>A0ABR7U352</accession>
<evidence type="ECO:0000313" key="2">
    <source>
        <dbReference type="Proteomes" id="UP000639516"/>
    </source>
</evidence>